<accession>A0A2W5UR10</accession>
<evidence type="ECO:0000256" key="1">
    <source>
        <dbReference type="SAM" id="MobiDB-lite"/>
    </source>
</evidence>
<dbReference type="InterPro" id="IPR007546">
    <property type="entry name" value="DUF503"/>
</dbReference>
<dbReference type="Proteomes" id="UP000249061">
    <property type="component" value="Unassembled WGS sequence"/>
</dbReference>
<dbReference type="PANTHER" id="PTHR36441">
    <property type="entry name" value="HYPOTHETICAL CYTOSOLIC PROTEIN"/>
    <property type="match status" value="1"/>
</dbReference>
<dbReference type="Pfam" id="PF04456">
    <property type="entry name" value="DUF503"/>
    <property type="match status" value="1"/>
</dbReference>
<name>A0A2W5UR10_9BACT</name>
<dbReference type="SUPFAM" id="SSF103007">
    <property type="entry name" value="Hypothetical protein TT1725"/>
    <property type="match status" value="1"/>
</dbReference>
<dbReference type="Gene3D" id="3.30.70.1120">
    <property type="entry name" value="TT1725-like"/>
    <property type="match status" value="1"/>
</dbReference>
<proteinExistence type="predicted"/>
<dbReference type="AlphaFoldDB" id="A0A2W5UR10"/>
<comment type="caution">
    <text evidence="2">The sequence shown here is derived from an EMBL/GenBank/DDBJ whole genome shotgun (WGS) entry which is preliminary data.</text>
</comment>
<reference evidence="2 3" key="1">
    <citation type="submission" date="2017-08" db="EMBL/GenBank/DDBJ databases">
        <title>Infants hospitalized years apart are colonized by the same room-sourced microbial strains.</title>
        <authorList>
            <person name="Brooks B."/>
            <person name="Olm M.R."/>
            <person name="Firek B.A."/>
            <person name="Baker R."/>
            <person name="Thomas B.C."/>
            <person name="Morowitz M.J."/>
            <person name="Banfield J.F."/>
        </authorList>
    </citation>
    <scope>NUCLEOTIDE SEQUENCE [LARGE SCALE GENOMIC DNA]</scope>
    <source>
        <strain evidence="2">S2_003_000_R2_14</strain>
    </source>
</reference>
<protein>
    <submittedName>
        <fullName evidence="2">DUF503 domain-containing protein</fullName>
    </submittedName>
</protein>
<dbReference type="InterPro" id="IPR036746">
    <property type="entry name" value="TT1725-like_sf"/>
</dbReference>
<sequence length="184" mass="20527">MFVCVARVTLDIPAAGSLKAKRQVLRRVTDRVKAKFNVAVAEVEDNDVWNRAVVGLSVVGNERKHVNEMMEKIVQFMDDMYIAPVNSKELETVPFVDLFSGLPSLGDEFGNLTIPRGERSMAEAEGLGAWEDRHQYSPPPSPSAPRPSPSAPRGKSGLKKKDLNIDDARAVARSLRNRREWEKE</sequence>
<dbReference type="EMBL" id="QFQP01000014">
    <property type="protein sequence ID" value="PZR11498.1"/>
    <property type="molecule type" value="Genomic_DNA"/>
</dbReference>
<evidence type="ECO:0000313" key="2">
    <source>
        <dbReference type="EMBL" id="PZR11498.1"/>
    </source>
</evidence>
<organism evidence="2 3">
    <name type="scientific">Archangium gephyra</name>
    <dbReference type="NCBI Taxonomy" id="48"/>
    <lineage>
        <taxon>Bacteria</taxon>
        <taxon>Pseudomonadati</taxon>
        <taxon>Myxococcota</taxon>
        <taxon>Myxococcia</taxon>
        <taxon>Myxococcales</taxon>
        <taxon>Cystobacterineae</taxon>
        <taxon>Archangiaceae</taxon>
        <taxon>Archangium</taxon>
    </lineage>
</organism>
<gene>
    <name evidence="2" type="ORF">DI536_17900</name>
</gene>
<feature type="region of interest" description="Disordered" evidence="1">
    <location>
        <begin position="128"/>
        <end position="167"/>
    </location>
</feature>
<evidence type="ECO:0000313" key="3">
    <source>
        <dbReference type="Proteomes" id="UP000249061"/>
    </source>
</evidence>
<feature type="compositionally biased region" description="Pro residues" evidence="1">
    <location>
        <begin position="137"/>
        <end position="150"/>
    </location>
</feature>
<dbReference type="PANTHER" id="PTHR36441:SF1">
    <property type="entry name" value="DUF503 DOMAIN-CONTAINING PROTEIN"/>
    <property type="match status" value="1"/>
</dbReference>